<reference evidence="1" key="1">
    <citation type="journal article" date="2014" name="Front. Microbiol.">
        <title>High frequency of phylogenetically diverse reductive dehalogenase-homologous genes in deep subseafloor sedimentary metagenomes.</title>
        <authorList>
            <person name="Kawai M."/>
            <person name="Futagami T."/>
            <person name="Toyoda A."/>
            <person name="Takaki Y."/>
            <person name="Nishi S."/>
            <person name="Hori S."/>
            <person name="Arai W."/>
            <person name="Tsubouchi T."/>
            <person name="Morono Y."/>
            <person name="Uchiyama I."/>
            <person name="Ito T."/>
            <person name="Fujiyama A."/>
            <person name="Inagaki F."/>
            <person name="Takami H."/>
        </authorList>
    </citation>
    <scope>NUCLEOTIDE SEQUENCE</scope>
    <source>
        <strain evidence="1">Expedition CK06-06</strain>
    </source>
</reference>
<proteinExistence type="predicted"/>
<protein>
    <submittedName>
        <fullName evidence="1">Uncharacterized protein</fullName>
    </submittedName>
</protein>
<dbReference type="AlphaFoldDB" id="X1L5T6"/>
<evidence type="ECO:0000313" key="1">
    <source>
        <dbReference type="EMBL" id="GAI14717.1"/>
    </source>
</evidence>
<name>X1L5T6_9ZZZZ</name>
<gene>
    <name evidence="1" type="ORF">S06H3_16089</name>
</gene>
<accession>X1L5T6</accession>
<organism evidence="1">
    <name type="scientific">marine sediment metagenome</name>
    <dbReference type="NCBI Taxonomy" id="412755"/>
    <lineage>
        <taxon>unclassified sequences</taxon>
        <taxon>metagenomes</taxon>
        <taxon>ecological metagenomes</taxon>
    </lineage>
</organism>
<comment type="caution">
    <text evidence="1">The sequence shown here is derived from an EMBL/GenBank/DDBJ whole genome shotgun (WGS) entry which is preliminary data.</text>
</comment>
<dbReference type="EMBL" id="BARV01007944">
    <property type="protein sequence ID" value="GAI14717.1"/>
    <property type="molecule type" value="Genomic_DNA"/>
</dbReference>
<sequence length="108" mass="11836">MKKVFISILVFVLVIALTPALIYAAPKGPAEKATGGVTLDRPNDDNYRHATFNAQEAKGDNPAKGVFTWIQINTDGTFIQHKVAIDDVRTKIIGLDEDIFIPELSLLV</sequence>